<feature type="compositionally biased region" description="Polar residues" evidence="1">
    <location>
        <begin position="16"/>
        <end position="36"/>
    </location>
</feature>
<dbReference type="Proteomes" id="UP000241775">
    <property type="component" value="Segment"/>
</dbReference>
<reference evidence="3 4" key="1">
    <citation type="submission" date="2017-11" db="EMBL/GenBank/DDBJ databases">
        <title>Complete genome sequence of phytopathogenic Pectobacterium atrosepticum bacteriophage Peat2 includes a CRISPR Cas4 nuclease.</title>
        <authorList>
            <person name="Kalischuk M."/>
            <person name="Hachey J."/>
            <person name="Thomas D."/>
            <person name="Kawchuk L."/>
        </authorList>
    </citation>
    <scope>NUCLEOTIDE SEQUENCE [LARGE SCALE GENOMIC DNA]</scope>
</reference>
<accession>A0A2H4N7B0</accession>
<dbReference type="RefSeq" id="YP_009702189.1">
    <property type="nucleotide sequence ID" value="NC_044940.1"/>
</dbReference>
<feature type="domain" description="Glycine-rich" evidence="2">
    <location>
        <begin position="97"/>
        <end position="297"/>
    </location>
</feature>
<name>A0A2H4N7B0_9CAUD</name>
<proteinExistence type="predicted"/>
<evidence type="ECO:0000259" key="2">
    <source>
        <dbReference type="Pfam" id="PF21722"/>
    </source>
</evidence>
<dbReference type="EMBL" id="MG432137">
    <property type="protein sequence ID" value="ATV25080.1"/>
    <property type="molecule type" value="Genomic_DNA"/>
</dbReference>
<organism evidence="3 4">
    <name type="scientific">Pectobacterium phage PEAT2</name>
    <dbReference type="NCBI Taxonomy" id="2053078"/>
    <lineage>
        <taxon>Viruses</taxon>
        <taxon>Duplodnaviria</taxon>
        <taxon>Heunggongvirae</taxon>
        <taxon>Uroviricota</taxon>
        <taxon>Caudoviricetes</taxon>
        <taxon>Jameshumphriesvirinae</taxon>
        <taxon>Peatvirus</taxon>
        <taxon>Peatvirus peat2</taxon>
    </lineage>
</organism>
<dbReference type="GeneID" id="41900990"/>
<dbReference type="KEGG" id="vg:41900990"/>
<sequence>MMALDRSNRYPGRFENPTTASPQGAFKNRTSPTAQDGSYFEADWTNDWDGFFARILNIAGVTPNGVIDTGSASQLYDALMAATPGRLLNVQRFSSSGSYTPTPGTNFIIVEAVGGGGGGGGSTNIMSAGGGGGAGCYVMASTRSVPSSVTVTIGNGGTGRVNTDGNSGGTTSFGSLISVGGGISGSITLRPSTSDAVVSGTPGPGSKVYTVGASMTLMNVATGGAGSWGFCFNESGDALGGAGGASFFGAGGNPAGISAAQGDPAVSRGAGGSGAAGNAATGTKVGGSGAAGLVIVREYS</sequence>
<feature type="region of interest" description="Disordered" evidence="1">
    <location>
        <begin position="1"/>
        <end position="38"/>
    </location>
</feature>
<keyword evidence="4" id="KW-1185">Reference proteome</keyword>
<evidence type="ECO:0000256" key="1">
    <source>
        <dbReference type="SAM" id="MobiDB-lite"/>
    </source>
</evidence>
<dbReference type="InterPro" id="IPR049304">
    <property type="entry name" value="Gly_rich_dom"/>
</dbReference>
<protein>
    <submittedName>
        <fullName evidence="3">Tail fiber protein</fullName>
    </submittedName>
</protein>
<evidence type="ECO:0000313" key="3">
    <source>
        <dbReference type="EMBL" id="ATV25080.1"/>
    </source>
</evidence>
<evidence type="ECO:0000313" key="4">
    <source>
        <dbReference type="Proteomes" id="UP000241775"/>
    </source>
</evidence>
<dbReference type="Pfam" id="PF21722">
    <property type="entry name" value="Gly_rich_2"/>
    <property type="match status" value="1"/>
</dbReference>